<dbReference type="Pfam" id="PF08448">
    <property type="entry name" value="PAS_4"/>
    <property type="match status" value="1"/>
</dbReference>
<dbReference type="Pfam" id="PF00072">
    <property type="entry name" value="Response_reg"/>
    <property type="match status" value="1"/>
</dbReference>
<dbReference type="STRING" id="490188.SAMN04488068_2203"/>
<dbReference type="SMART" id="SM00388">
    <property type="entry name" value="HisKA"/>
    <property type="match status" value="1"/>
</dbReference>
<dbReference type="Gene3D" id="1.10.287.130">
    <property type="match status" value="1"/>
</dbReference>
<evidence type="ECO:0000256" key="3">
    <source>
        <dbReference type="ARBA" id="ARBA00022553"/>
    </source>
</evidence>
<dbReference type="SUPFAM" id="SSF55781">
    <property type="entry name" value="GAF domain-like"/>
    <property type="match status" value="1"/>
</dbReference>
<evidence type="ECO:0000256" key="2">
    <source>
        <dbReference type="ARBA" id="ARBA00012438"/>
    </source>
</evidence>
<evidence type="ECO:0000259" key="7">
    <source>
        <dbReference type="PROSITE" id="PS50109"/>
    </source>
</evidence>
<dbReference type="Proteomes" id="UP000199758">
    <property type="component" value="Unassembled WGS sequence"/>
</dbReference>
<protein>
    <recommendedName>
        <fullName evidence="2">histidine kinase</fullName>
        <ecNumber evidence="2">2.7.13.3</ecNumber>
    </recommendedName>
</protein>
<dbReference type="InterPro" id="IPR001789">
    <property type="entry name" value="Sig_transdc_resp-reg_receiver"/>
</dbReference>
<dbReference type="AlphaFoldDB" id="A0A1M5PMQ8"/>
<dbReference type="InterPro" id="IPR035965">
    <property type="entry name" value="PAS-like_dom_sf"/>
</dbReference>
<evidence type="ECO:0000259" key="8">
    <source>
        <dbReference type="PROSITE" id="PS50110"/>
    </source>
</evidence>
<dbReference type="Gene3D" id="3.40.50.2300">
    <property type="match status" value="1"/>
</dbReference>
<dbReference type="InterPro" id="IPR029016">
    <property type="entry name" value="GAF-like_dom_sf"/>
</dbReference>
<dbReference type="EC" id="2.7.13.3" evidence="2"/>
<dbReference type="Pfam" id="PF01590">
    <property type="entry name" value="GAF"/>
    <property type="match status" value="1"/>
</dbReference>
<evidence type="ECO:0000256" key="4">
    <source>
        <dbReference type="ARBA" id="ARBA00022679"/>
    </source>
</evidence>
<dbReference type="Gene3D" id="3.30.450.20">
    <property type="entry name" value="PAS domain"/>
    <property type="match status" value="1"/>
</dbReference>
<keyword evidence="5" id="KW-0418">Kinase</keyword>
<dbReference type="PRINTS" id="PR00344">
    <property type="entry name" value="BCTRLSENSOR"/>
</dbReference>
<dbReference type="SUPFAM" id="SSF55785">
    <property type="entry name" value="PYP-like sensor domain (PAS domain)"/>
    <property type="match status" value="1"/>
</dbReference>
<dbReference type="SUPFAM" id="SSF55874">
    <property type="entry name" value="ATPase domain of HSP90 chaperone/DNA topoisomerase II/histidine kinase"/>
    <property type="match status" value="1"/>
</dbReference>
<dbReference type="PROSITE" id="PS50110">
    <property type="entry name" value="RESPONSE_REGULATORY"/>
    <property type="match status" value="1"/>
</dbReference>
<dbReference type="PANTHER" id="PTHR43547:SF2">
    <property type="entry name" value="HYBRID SIGNAL TRANSDUCTION HISTIDINE KINASE C"/>
    <property type="match status" value="1"/>
</dbReference>
<dbReference type="GO" id="GO:0005886">
    <property type="term" value="C:plasma membrane"/>
    <property type="evidence" value="ECO:0007669"/>
    <property type="project" value="UniProtKB-ARBA"/>
</dbReference>
<dbReference type="SMART" id="SM00387">
    <property type="entry name" value="HATPase_c"/>
    <property type="match status" value="1"/>
</dbReference>
<dbReference type="InterPro" id="IPR005467">
    <property type="entry name" value="His_kinase_dom"/>
</dbReference>
<keyword evidence="4" id="KW-0808">Transferase</keyword>
<evidence type="ECO:0000313" key="10">
    <source>
        <dbReference type="Proteomes" id="UP000199758"/>
    </source>
</evidence>
<dbReference type="SMART" id="SM00065">
    <property type="entry name" value="GAF"/>
    <property type="match status" value="1"/>
</dbReference>
<dbReference type="CDD" id="cd17580">
    <property type="entry name" value="REC_2_DhkD-like"/>
    <property type="match status" value="1"/>
</dbReference>
<dbReference type="Gene3D" id="3.30.565.10">
    <property type="entry name" value="Histidine kinase-like ATPase, C-terminal domain"/>
    <property type="match status" value="1"/>
</dbReference>
<sequence>MQVMATAAADDPVGVDIVTSTAADAEWMRDVFDQSPASMALIGADLRLSLINAGFAQLFGYRAIPGATIRDLLPPAVAADHLALVQQARLSGRLVTAPATRCLLQLQADSTCVERCIDFAYRPLRDASGVLVLATDVTERVAADAALHDRGRRLRLLDQIGQVTRMAADPREILQSTTYLLGEHLGVARCTYADIEPEQDRFTIRHEWAAPGYPTIVGEYSLASFGHQAAAILERGESFVVDDVDAEPAMTATGRDLLKRLLTRALIWCPMIKGDGLRGIMAVHASNARHWSQSEIALVQAVAERSWAHLERVRAETLLRANEARYRAMAEKLSDSNRLKDEFLATLAHELRNPLAPIRNALELMNLAPDHQDVIASAREMMGRQLAQMVRLIDDLLDISRVSRGIVELRRSRMMLKTALEDAIETSRPLIEQAGHHLHVNLPDEPIELLADPTRIVQIFANLMNNAAKFTERGGSIELHADVLRDQQQVRIAVRDNGVGIAEGMLERVFDMFTQVDRSHTQIGGGLGIGLTLVRRLVEMHGGHVEARSKGPGTGSEFVVVLPLADPAHAEAPVATAPRRERPTIALQILVADDNVDAARSLSMMLDLIGHHASVANDGIQALDLARSLQPDVVILDIAMPGMNGYEVARQIRSATWGRGCLLIAASGWGHVEDRQRSLEAGFDHHLVKPIELGELDRLLREHGADQWVERW</sequence>
<evidence type="ECO:0000256" key="5">
    <source>
        <dbReference type="ARBA" id="ARBA00022777"/>
    </source>
</evidence>
<dbReference type="SUPFAM" id="SSF47384">
    <property type="entry name" value="Homodimeric domain of signal transducing histidine kinase"/>
    <property type="match status" value="1"/>
</dbReference>
<dbReference type="SMART" id="SM00091">
    <property type="entry name" value="PAS"/>
    <property type="match status" value="1"/>
</dbReference>
<dbReference type="InterPro" id="IPR003661">
    <property type="entry name" value="HisK_dim/P_dom"/>
</dbReference>
<accession>A0A1M5PMQ8</accession>
<keyword evidence="10" id="KW-1185">Reference proteome</keyword>
<keyword evidence="3 6" id="KW-0597">Phosphoprotein</keyword>
<dbReference type="InterPro" id="IPR036097">
    <property type="entry name" value="HisK_dim/P_sf"/>
</dbReference>
<feature type="domain" description="Histidine kinase" evidence="7">
    <location>
        <begin position="346"/>
        <end position="566"/>
    </location>
</feature>
<dbReference type="InterPro" id="IPR013656">
    <property type="entry name" value="PAS_4"/>
</dbReference>
<dbReference type="Gene3D" id="3.30.450.40">
    <property type="match status" value="1"/>
</dbReference>
<dbReference type="InterPro" id="IPR004358">
    <property type="entry name" value="Sig_transdc_His_kin-like_C"/>
</dbReference>
<evidence type="ECO:0000256" key="1">
    <source>
        <dbReference type="ARBA" id="ARBA00000085"/>
    </source>
</evidence>
<reference evidence="9 10" key="1">
    <citation type="submission" date="2016-11" db="EMBL/GenBank/DDBJ databases">
        <authorList>
            <person name="Jaros S."/>
            <person name="Januszkiewicz K."/>
            <person name="Wedrychowicz H."/>
        </authorList>
    </citation>
    <scope>NUCLEOTIDE SEQUENCE [LARGE SCALE GENOMIC DNA]</scope>
    <source>
        <strain evidence="9 10">CGMCC 1.7049</strain>
    </source>
</reference>
<gene>
    <name evidence="9" type="ORF">SAMN04488068_2203</name>
</gene>
<dbReference type="InterPro" id="IPR036890">
    <property type="entry name" value="HATPase_C_sf"/>
</dbReference>
<name>A0A1M5PMQ8_9GAMM</name>
<dbReference type="InterPro" id="IPR003018">
    <property type="entry name" value="GAF"/>
</dbReference>
<dbReference type="Pfam" id="PF00512">
    <property type="entry name" value="HisKA"/>
    <property type="match status" value="1"/>
</dbReference>
<feature type="modified residue" description="4-aspartylphosphate" evidence="6">
    <location>
        <position position="637"/>
    </location>
</feature>
<organism evidence="9 10">
    <name type="scientific">Hydrocarboniphaga daqingensis</name>
    <dbReference type="NCBI Taxonomy" id="490188"/>
    <lineage>
        <taxon>Bacteria</taxon>
        <taxon>Pseudomonadati</taxon>
        <taxon>Pseudomonadota</taxon>
        <taxon>Gammaproteobacteria</taxon>
        <taxon>Nevskiales</taxon>
        <taxon>Nevskiaceae</taxon>
        <taxon>Hydrocarboniphaga</taxon>
    </lineage>
</organism>
<dbReference type="InterPro" id="IPR003594">
    <property type="entry name" value="HATPase_dom"/>
</dbReference>
<dbReference type="PROSITE" id="PS50109">
    <property type="entry name" value="HIS_KIN"/>
    <property type="match status" value="1"/>
</dbReference>
<evidence type="ECO:0000256" key="6">
    <source>
        <dbReference type="PROSITE-ProRule" id="PRU00169"/>
    </source>
</evidence>
<dbReference type="InterPro" id="IPR011006">
    <property type="entry name" value="CheY-like_superfamily"/>
</dbReference>
<dbReference type="FunFam" id="3.30.565.10:FF:000006">
    <property type="entry name" value="Sensor histidine kinase WalK"/>
    <property type="match status" value="1"/>
</dbReference>
<dbReference type="EMBL" id="FQWZ01000005">
    <property type="protein sequence ID" value="SHH03085.1"/>
    <property type="molecule type" value="Genomic_DNA"/>
</dbReference>
<dbReference type="SUPFAM" id="SSF52172">
    <property type="entry name" value="CheY-like"/>
    <property type="match status" value="1"/>
</dbReference>
<feature type="domain" description="Response regulatory" evidence="8">
    <location>
        <begin position="588"/>
        <end position="704"/>
    </location>
</feature>
<dbReference type="GO" id="GO:0000155">
    <property type="term" value="F:phosphorelay sensor kinase activity"/>
    <property type="evidence" value="ECO:0007669"/>
    <property type="project" value="InterPro"/>
</dbReference>
<dbReference type="SMART" id="SM00448">
    <property type="entry name" value="REC"/>
    <property type="match status" value="1"/>
</dbReference>
<proteinExistence type="predicted"/>
<dbReference type="Pfam" id="PF02518">
    <property type="entry name" value="HATPase_c"/>
    <property type="match status" value="1"/>
</dbReference>
<dbReference type="InterPro" id="IPR000014">
    <property type="entry name" value="PAS"/>
</dbReference>
<dbReference type="OrthoDB" id="9768069at2"/>
<dbReference type="PANTHER" id="PTHR43547">
    <property type="entry name" value="TWO-COMPONENT HISTIDINE KINASE"/>
    <property type="match status" value="1"/>
</dbReference>
<evidence type="ECO:0000313" key="9">
    <source>
        <dbReference type="EMBL" id="SHH03085.1"/>
    </source>
</evidence>
<dbReference type="CDD" id="cd00082">
    <property type="entry name" value="HisKA"/>
    <property type="match status" value="1"/>
</dbReference>
<comment type="catalytic activity">
    <reaction evidence="1">
        <text>ATP + protein L-histidine = ADP + protein N-phospho-L-histidine.</text>
        <dbReference type="EC" id="2.7.13.3"/>
    </reaction>
</comment>